<dbReference type="RefSeq" id="XP_018031100.1">
    <property type="nucleotide sequence ID" value="XM_018179483.1"/>
</dbReference>
<dbReference type="InParanoid" id="A0A177BZU1"/>
<sequence length="61" mass="6979">MCVIFGAGADLARRSKVRDVQKTFKTHNYAVAILQVLYSFQGWENGTLVKRLSVESNDLWF</sequence>
<dbReference type="Proteomes" id="UP000077069">
    <property type="component" value="Unassembled WGS sequence"/>
</dbReference>
<protein>
    <submittedName>
        <fullName evidence="1">Uncharacterized protein</fullName>
    </submittedName>
</protein>
<accession>A0A177BZU1</accession>
<dbReference type="EMBL" id="KV441559">
    <property type="protein sequence ID" value="OAG00735.1"/>
    <property type="molecule type" value="Genomic_DNA"/>
</dbReference>
<keyword evidence="2" id="KW-1185">Reference proteome</keyword>
<proteinExistence type="predicted"/>
<name>A0A177BZU1_9PLEO</name>
<gene>
    <name evidence="1" type="ORF">CC84DRAFT_1168772</name>
</gene>
<evidence type="ECO:0000313" key="2">
    <source>
        <dbReference type="Proteomes" id="UP000077069"/>
    </source>
</evidence>
<reference evidence="1 2" key="1">
    <citation type="submission" date="2016-05" db="EMBL/GenBank/DDBJ databases">
        <title>Comparative analysis of secretome profiles of manganese(II)-oxidizing ascomycete fungi.</title>
        <authorList>
            <consortium name="DOE Joint Genome Institute"/>
            <person name="Zeiner C.A."/>
            <person name="Purvine S.O."/>
            <person name="Zink E.M."/>
            <person name="Wu S."/>
            <person name="Pasa-Tolic L."/>
            <person name="Chaput D.L."/>
            <person name="Haridas S."/>
            <person name="Grigoriev I.V."/>
            <person name="Santelli C.M."/>
            <person name="Hansel C.M."/>
        </authorList>
    </citation>
    <scope>NUCLEOTIDE SEQUENCE [LARGE SCALE GENOMIC DNA]</scope>
    <source>
        <strain evidence="1 2">AP3s5-JAC2a</strain>
    </source>
</reference>
<organism evidence="1 2">
    <name type="scientific">Paraphaeosphaeria sporulosa</name>
    <dbReference type="NCBI Taxonomy" id="1460663"/>
    <lineage>
        <taxon>Eukaryota</taxon>
        <taxon>Fungi</taxon>
        <taxon>Dikarya</taxon>
        <taxon>Ascomycota</taxon>
        <taxon>Pezizomycotina</taxon>
        <taxon>Dothideomycetes</taxon>
        <taxon>Pleosporomycetidae</taxon>
        <taxon>Pleosporales</taxon>
        <taxon>Massarineae</taxon>
        <taxon>Didymosphaeriaceae</taxon>
        <taxon>Paraphaeosphaeria</taxon>
    </lineage>
</organism>
<dbReference type="AlphaFoldDB" id="A0A177BZU1"/>
<evidence type="ECO:0000313" key="1">
    <source>
        <dbReference type="EMBL" id="OAG00735.1"/>
    </source>
</evidence>
<dbReference type="GeneID" id="28762969"/>